<dbReference type="Pfam" id="PF13670">
    <property type="entry name" value="PepSY_2"/>
    <property type="match status" value="1"/>
</dbReference>
<evidence type="ECO:0000256" key="1">
    <source>
        <dbReference type="SAM" id="SignalP"/>
    </source>
</evidence>
<evidence type="ECO:0000313" key="4">
    <source>
        <dbReference type="Proteomes" id="UP001230253"/>
    </source>
</evidence>
<dbReference type="Proteomes" id="UP001230253">
    <property type="component" value="Unassembled WGS sequence"/>
</dbReference>
<accession>A0ABU0C650</accession>
<dbReference type="RefSeq" id="WP_307154214.1">
    <property type="nucleotide sequence ID" value="NZ_JAUSUK010000002.1"/>
</dbReference>
<proteinExistence type="predicted"/>
<dbReference type="EMBL" id="JAUSUK010000002">
    <property type="protein sequence ID" value="MDQ0325975.1"/>
    <property type="molecule type" value="Genomic_DNA"/>
</dbReference>
<keyword evidence="4" id="KW-1185">Reference proteome</keyword>
<protein>
    <recommendedName>
        <fullName evidence="2">PepSY domain-containing protein</fullName>
    </recommendedName>
</protein>
<evidence type="ECO:0000313" key="3">
    <source>
        <dbReference type="EMBL" id="MDQ0325975.1"/>
    </source>
</evidence>
<organism evidence="3 4">
    <name type="scientific">Rhodopseudomonas julia</name>
    <dbReference type="NCBI Taxonomy" id="200617"/>
    <lineage>
        <taxon>Bacteria</taxon>
        <taxon>Pseudomonadati</taxon>
        <taxon>Pseudomonadota</taxon>
        <taxon>Alphaproteobacteria</taxon>
        <taxon>Hyphomicrobiales</taxon>
        <taxon>Nitrobacteraceae</taxon>
        <taxon>Rhodopseudomonas</taxon>
    </lineage>
</organism>
<sequence length="94" mass="10560">MKKLMTVTVLALGAMTAGTAFASDDARCNAPMAEWQPREALQEQLEGKGWEVRQIKTEDGCYEAYAIDDQGKRVEAYFDPKTLEMVRQGRGDRD</sequence>
<evidence type="ECO:0000259" key="2">
    <source>
        <dbReference type="Pfam" id="PF13670"/>
    </source>
</evidence>
<keyword evidence="1" id="KW-0732">Signal</keyword>
<comment type="caution">
    <text evidence="3">The sequence shown here is derived from an EMBL/GenBank/DDBJ whole genome shotgun (WGS) entry which is preliminary data.</text>
</comment>
<name>A0ABU0C650_9BRAD</name>
<feature type="chain" id="PRO_5047453822" description="PepSY domain-containing protein" evidence="1">
    <location>
        <begin position="23"/>
        <end position="94"/>
    </location>
</feature>
<feature type="signal peptide" evidence="1">
    <location>
        <begin position="1"/>
        <end position="22"/>
    </location>
</feature>
<reference evidence="3 4" key="1">
    <citation type="submission" date="2023-07" db="EMBL/GenBank/DDBJ databases">
        <title>Genomic Encyclopedia of Type Strains, Phase IV (KMG-IV): sequencing the most valuable type-strain genomes for metagenomic binning, comparative biology and taxonomic classification.</title>
        <authorList>
            <person name="Goeker M."/>
        </authorList>
    </citation>
    <scope>NUCLEOTIDE SEQUENCE [LARGE SCALE GENOMIC DNA]</scope>
    <source>
        <strain evidence="3 4">DSM 11549</strain>
    </source>
</reference>
<dbReference type="InterPro" id="IPR025711">
    <property type="entry name" value="PepSY"/>
</dbReference>
<feature type="domain" description="PepSY" evidence="2">
    <location>
        <begin position="8"/>
        <end position="88"/>
    </location>
</feature>
<gene>
    <name evidence="3" type="ORF">J2R99_001844</name>
</gene>